<evidence type="ECO:0000313" key="2">
    <source>
        <dbReference type="EMBL" id="MSU05952.1"/>
    </source>
</evidence>
<evidence type="ECO:0000256" key="1">
    <source>
        <dbReference type="SAM" id="Phobius"/>
    </source>
</evidence>
<sequence length="251" mass="28271">MNKKEVFESFKSRIEEIVNHYDEVEEIKFYALLKNGTRFNFDFDIARFEMAKKKEVNSVVNGVCDIIAALATIAMLAISTIQNSLSTQMILETLTYSFFILFSVMSSIYHLFSVNHQRTSRVLLLVRQFILNVTIFLLTATVVKATSDSVLLTLTFLLLSVLSLFLSLLATKGGLKAGNIIISIIGLVLVFSNQDLYIVFISLSLIINGLLNAIFDSDKTKIAGTIKTTSLFYLLSILFFFLFFEHLLIAL</sequence>
<comment type="caution">
    <text evidence="2">The sequence shown here is derived from an EMBL/GenBank/DDBJ whole genome shotgun (WGS) entry which is preliminary data.</text>
</comment>
<dbReference type="Proteomes" id="UP000460549">
    <property type="component" value="Unassembled WGS sequence"/>
</dbReference>
<proteinExistence type="predicted"/>
<keyword evidence="1" id="KW-1133">Transmembrane helix</keyword>
<name>A0A7X2PBS4_9SPIO</name>
<feature type="transmembrane region" description="Helical" evidence="1">
    <location>
        <begin position="149"/>
        <end position="166"/>
    </location>
</feature>
<gene>
    <name evidence="2" type="ORF">FYJ80_04050</name>
</gene>
<dbReference type="EMBL" id="VUNN01000005">
    <property type="protein sequence ID" value="MSU05952.1"/>
    <property type="molecule type" value="Genomic_DNA"/>
</dbReference>
<accession>A0A7X2PBS4</accession>
<feature type="transmembrane region" description="Helical" evidence="1">
    <location>
        <begin position="59"/>
        <end position="81"/>
    </location>
</feature>
<dbReference type="AlphaFoldDB" id="A0A7X2PBS4"/>
<organism evidence="2 3">
    <name type="scientific">Bullifex porci</name>
    <dbReference type="NCBI Taxonomy" id="2606638"/>
    <lineage>
        <taxon>Bacteria</taxon>
        <taxon>Pseudomonadati</taxon>
        <taxon>Spirochaetota</taxon>
        <taxon>Spirochaetia</taxon>
        <taxon>Spirochaetales</taxon>
        <taxon>Spirochaetaceae</taxon>
        <taxon>Bullifex</taxon>
    </lineage>
</organism>
<feature type="transmembrane region" description="Helical" evidence="1">
    <location>
        <begin position="124"/>
        <end position="143"/>
    </location>
</feature>
<feature type="transmembrane region" description="Helical" evidence="1">
    <location>
        <begin position="93"/>
        <end position="112"/>
    </location>
</feature>
<dbReference type="RefSeq" id="WP_154424889.1">
    <property type="nucleotide sequence ID" value="NZ_VUNN01000005.1"/>
</dbReference>
<keyword evidence="1" id="KW-0812">Transmembrane</keyword>
<keyword evidence="3" id="KW-1185">Reference proteome</keyword>
<evidence type="ECO:0000313" key="3">
    <source>
        <dbReference type="Proteomes" id="UP000460549"/>
    </source>
</evidence>
<protein>
    <submittedName>
        <fullName evidence="2">Uncharacterized protein</fullName>
    </submittedName>
</protein>
<feature type="transmembrane region" description="Helical" evidence="1">
    <location>
        <begin position="197"/>
        <end position="215"/>
    </location>
</feature>
<reference evidence="2 3" key="1">
    <citation type="submission" date="2019-08" db="EMBL/GenBank/DDBJ databases">
        <title>In-depth cultivation of the pig gut microbiome towards novel bacterial diversity and tailored functional studies.</title>
        <authorList>
            <person name="Wylensek D."/>
            <person name="Hitch T.C.A."/>
            <person name="Clavel T."/>
        </authorList>
    </citation>
    <scope>NUCLEOTIDE SEQUENCE [LARGE SCALE GENOMIC DNA]</scope>
    <source>
        <strain evidence="2 3">NM-380-WT-3C1</strain>
    </source>
</reference>
<feature type="transmembrane region" description="Helical" evidence="1">
    <location>
        <begin position="231"/>
        <end position="249"/>
    </location>
</feature>
<keyword evidence="1" id="KW-0472">Membrane</keyword>
<feature type="transmembrane region" description="Helical" evidence="1">
    <location>
        <begin position="173"/>
        <end position="191"/>
    </location>
</feature>